<feature type="compositionally biased region" description="Basic residues" evidence="1">
    <location>
        <begin position="88"/>
        <end position="105"/>
    </location>
</feature>
<feature type="region of interest" description="Disordered" evidence="1">
    <location>
        <begin position="353"/>
        <end position="470"/>
    </location>
</feature>
<organism evidence="2 3">
    <name type="scientific">Elsinoe australis</name>
    <dbReference type="NCBI Taxonomy" id="40998"/>
    <lineage>
        <taxon>Eukaryota</taxon>
        <taxon>Fungi</taxon>
        <taxon>Dikarya</taxon>
        <taxon>Ascomycota</taxon>
        <taxon>Pezizomycotina</taxon>
        <taxon>Dothideomycetes</taxon>
        <taxon>Dothideomycetidae</taxon>
        <taxon>Myriangiales</taxon>
        <taxon>Elsinoaceae</taxon>
        <taxon>Elsinoe</taxon>
    </lineage>
</organism>
<feature type="compositionally biased region" description="Polar residues" evidence="1">
    <location>
        <begin position="205"/>
        <end position="214"/>
    </location>
</feature>
<feature type="compositionally biased region" description="Basic and acidic residues" evidence="1">
    <location>
        <begin position="1525"/>
        <end position="1536"/>
    </location>
</feature>
<feature type="region of interest" description="Disordered" evidence="1">
    <location>
        <begin position="1079"/>
        <end position="1129"/>
    </location>
</feature>
<protein>
    <submittedName>
        <fullName evidence="2">Uncharacterized protein</fullName>
    </submittedName>
</protein>
<feature type="compositionally biased region" description="Basic and acidic residues" evidence="1">
    <location>
        <begin position="518"/>
        <end position="530"/>
    </location>
</feature>
<feature type="compositionally biased region" description="Polar residues" evidence="1">
    <location>
        <begin position="1505"/>
        <end position="1521"/>
    </location>
</feature>
<feature type="compositionally biased region" description="Polar residues" evidence="1">
    <location>
        <begin position="663"/>
        <end position="676"/>
    </location>
</feature>
<feature type="compositionally biased region" description="Basic and acidic residues" evidence="1">
    <location>
        <begin position="1007"/>
        <end position="1048"/>
    </location>
</feature>
<accession>A0A2P8ADZ2</accession>
<feature type="compositionally biased region" description="Basic and acidic residues" evidence="1">
    <location>
        <begin position="246"/>
        <end position="260"/>
    </location>
</feature>
<feature type="compositionally biased region" description="Polar residues" evidence="1">
    <location>
        <begin position="893"/>
        <end position="902"/>
    </location>
</feature>
<feature type="region of interest" description="Disordered" evidence="1">
    <location>
        <begin position="1789"/>
        <end position="1958"/>
    </location>
</feature>
<feature type="region of interest" description="Disordered" evidence="1">
    <location>
        <begin position="205"/>
        <end position="325"/>
    </location>
</feature>
<dbReference type="PANTHER" id="PTHR42105">
    <property type="entry name" value="DIM2-ASSOCIATED PROTEIN 1"/>
    <property type="match status" value="1"/>
</dbReference>
<feature type="compositionally biased region" description="Basic residues" evidence="1">
    <location>
        <begin position="1949"/>
        <end position="1958"/>
    </location>
</feature>
<feature type="region of interest" description="Disordered" evidence="1">
    <location>
        <begin position="1350"/>
        <end position="1681"/>
    </location>
</feature>
<feature type="compositionally biased region" description="Pro residues" evidence="1">
    <location>
        <begin position="1285"/>
        <end position="1295"/>
    </location>
</feature>
<dbReference type="EMBL" id="NHZQ01000016">
    <property type="protein sequence ID" value="PSK58680.1"/>
    <property type="molecule type" value="Genomic_DNA"/>
</dbReference>
<feature type="compositionally biased region" description="Basic and acidic residues" evidence="1">
    <location>
        <begin position="221"/>
        <end position="233"/>
    </location>
</feature>
<proteinExistence type="predicted"/>
<feature type="compositionally biased region" description="Basic and acidic residues" evidence="1">
    <location>
        <begin position="763"/>
        <end position="779"/>
    </location>
</feature>
<feature type="region of interest" description="Disordered" evidence="1">
    <location>
        <begin position="1"/>
        <end position="63"/>
    </location>
</feature>
<feature type="compositionally biased region" description="Low complexity" evidence="1">
    <location>
        <begin position="1549"/>
        <end position="1565"/>
    </location>
</feature>
<feature type="compositionally biased region" description="Basic and acidic residues" evidence="1">
    <location>
        <begin position="852"/>
        <end position="870"/>
    </location>
</feature>
<feature type="compositionally biased region" description="Polar residues" evidence="1">
    <location>
        <begin position="1606"/>
        <end position="1636"/>
    </location>
</feature>
<dbReference type="PANTHER" id="PTHR42105:SF1">
    <property type="entry name" value="TRANSALDOLASE"/>
    <property type="match status" value="1"/>
</dbReference>
<feature type="region of interest" description="Disordered" evidence="1">
    <location>
        <begin position="1280"/>
        <end position="1305"/>
    </location>
</feature>
<feature type="compositionally biased region" description="Polar residues" evidence="1">
    <location>
        <begin position="839"/>
        <end position="848"/>
    </location>
</feature>
<feature type="region of interest" description="Disordered" evidence="1">
    <location>
        <begin position="145"/>
        <end position="164"/>
    </location>
</feature>
<feature type="compositionally biased region" description="Low complexity" evidence="1">
    <location>
        <begin position="1637"/>
        <end position="1660"/>
    </location>
</feature>
<feature type="region of interest" description="Disordered" evidence="1">
    <location>
        <begin position="482"/>
        <end position="630"/>
    </location>
</feature>
<feature type="region of interest" description="Disordered" evidence="1">
    <location>
        <begin position="704"/>
        <end position="725"/>
    </location>
</feature>
<feature type="compositionally biased region" description="Basic and acidic residues" evidence="1">
    <location>
        <begin position="1885"/>
        <end position="1894"/>
    </location>
</feature>
<feature type="compositionally biased region" description="Basic and acidic residues" evidence="1">
    <location>
        <begin position="484"/>
        <end position="510"/>
    </location>
</feature>
<evidence type="ECO:0000313" key="2">
    <source>
        <dbReference type="EMBL" id="PSK58680.1"/>
    </source>
</evidence>
<feature type="compositionally biased region" description="Acidic residues" evidence="1">
    <location>
        <begin position="1442"/>
        <end position="1451"/>
    </location>
</feature>
<feature type="compositionally biased region" description="Polar residues" evidence="1">
    <location>
        <begin position="1566"/>
        <end position="1587"/>
    </location>
</feature>
<feature type="compositionally biased region" description="Basic and acidic residues" evidence="1">
    <location>
        <begin position="591"/>
        <end position="604"/>
    </location>
</feature>
<evidence type="ECO:0000313" key="3">
    <source>
        <dbReference type="Proteomes" id="UP000243723"/>
    </source>
</evidence>
<feature type="compositionally biased region" description="Basic and acidic residues" evidence="1">
    <location>
        <begin position="903"/>
        <end position="916"/>
    </location>
</feature>
<feature type="compositionally biased region" description="Basic residues" evidence="1">
    <location>
        <begin position="283"/>
        <end position="292"/>
    </location>
</feature>
<feature type="region of interest" description="Disordered" evidence="1">
    <location>
        <begin position="649"/>
        <end position="691"/>
    </location>
</feature>
<dbReference type="Proteomes" id="UP000243723">
    <property type="component" value="Unassembled WGS sequence"/>
</dbReference>
<feature type="compositionally biased region" description="Polar residues" evidence="1">
    <location>
        <begin position="1833"/>
        <end position="1842"/>
    </location>
</feature>
<feature type="compositionally biased region" description="Basic and acidic residues" evidence="1">
    <location>
        <begin position="1091"/>
        <end position="1109"/>
    </location>
</feature>
<feature type="compositionally biased region" description="Basic and acidic residues" evidence="1">
    <location>
        <begin position="353"/>
        <end position="387"/>
    </location>
</feature>
<feature type="compositionally biased region" description="Basic and acidic residues" evidence="1">
    <location>
        <begin position="877"/>
        <end position="891"/>
    </location>
</feature>
<reference evidence="2 3" key="1">
    <citation type="submission" date="2017-05" db="EMBL/GenBank/DDBJ databases">
        <title>Draft genome sequence of Elsinoe australis.</title>
        <authorList>
            <person name="Cheng Q."/>
        </authorList>
    </citation>
    <scope>NUCLEOTIDE SEQUENCE [LARGE SCALE GENOMIC DNA]</scope>
    <source>
        <strain evidence="2 3">NL1</strain>
    </source>
</reference>
<feature type="compositionally biased region" description="Polar residues" evidence="1">
    <location>
        <begin position="707"/>
        <end position="725"/>
    </location>
</feature>
<feature type="region of interest" description="Disordered" evidence="1">
    <location>
        <begin position="763"/>
        <end position="799"/>
    </location>
</feature>
<name>A0A2P8ADZ2_9PEZI</name>
<feature type="compositionally biased region" description="Basic and acidic residues" evidence="1">
    <location>
        <begin position="267"/>
        <end position="282"/>
    </location>
</feature>
<feature type="region of interest" description="Disordered" evidence="1">
    <location>
        <begin position="81"/>
        <end position="139"/>
    </location>
</feature>
<feature type="compositionally biased region" description="Polar residues" evidence="1">
    <location>
        <begin position="612"/>
        <end position="627"/>
    </location>
</feature>
<feature type="compositionally biased region" description="Polar residues" evidence="1">
    <location>
        <begin position="1938"/>
        <end position="1947"/>
    </location>
</feature>
<keyword evidence="3" id="KW-1185">Reference proteome</keyword>
<feature type="compositionally biased region" description="Low complexity" evidence="1">
    <location>
        <begin position="1350"/>
        <end position="1362"/>
    </location>
</feature>
<evidence type="ECO:0000256" key="1">
    <source>
        <dbReference type="SAM" id="MobiDB-lite"/>
    </source>
</evidence>
<sequence>MGVDTRRPPLPAPTEDPSSMDNETDLATEVSRRTDRTSYSIPEDGSPITITTSKPLNTSGILHSRNKSQTSLLIEYFEAGKNGEKSRSKPSVRVKVRPSAARRSKNGGGSDAVQITGIGKDRKPSYTRRISLGSKTETNDKVVIDGTEVSRSTDSHGSRPPVEVEVLNPSDLSARDLRYVENPSDISSMPPDSILEPAGNTVAYENTTTESSIPLQRKRSRSLERTTDTKETTHLNPPGHTRTRSLSRERITQKVMEKLAARPIESTSRRRNVEYEPDTKPVKERRRRSSRSHHTEDVISPESSQLSSNITASQNSYRSGNSKVSLNNPRLLEMVEDTVRRLILPELHQMRTEQKTTKNLKDFDESRRTSAIERDSYSNGTDIDRTLSKSSSTPNIRSKPKVVLNRHDDDPGEVLSRGDSERVKVRRSSRGSNADSDRRRRRSSRADSVEEERISEKKGKSSHRKRDAAAAALAGGVLTAAALKHHDSRDKDRKERLRDRAERAERDSYSRSDSITEPTERDYIREETKEHHRIPFTGGPTDSEVTRPSIMSASTERPTSSHVESLPTPIHEVSRGTIAEGRSRGTSVDTRTPETARNIGERSSVRSLAESIEQNNRSGHSTPTKSRNPALVGAAAGLGGAAAGYVLGKSKSPKSGRSEDSHASVSPVQSVSSFRNDLNDPLIPQALSPRSPALHERFKSEAYVPSPLSSPGISQAHNHTTPFALNNDSFAARSKRNNFKSESEIYDDVTPRGEDVEEWLQEEHQKNNRLRDSITDDSYRNSYTEGNRDSRYTMDSGSVATGDYASSEQNVQGMAANPQYVNLPMGVESNVASLIDPSTVDSYQSSGISMDRPADLRSYEDRPEIYHNDGKYSPAQRDSRSYDEKIEHLVSDGKNSPSQRGSRSFEHRSEAYEQHGKLSPAHRSLQSREGIEEVDAAYPVESRPKTHSPLTELDRQRTVVQSPRQSEAESHHGGHSSRSSTPIKLGASGVPDLNDPMPEIGHGLDSASERSIRLSELREPISAKESRERGDQEYVDPSRDTRYFSFEKNDDESVSSQGAGKTALVAGAAGLAAGTAAGMAARKSRSPSMRSQDHHDSVEDYHAETEHLQPHAYKTAPRPSVTPVNAPLQHDEGYVSGAYARSAASPQTKRPDTRQYSEEDLAEYEAAMDQEDPFLNSNNNAKRETFLSGKSDGLDSPLYESATGRGIDRIQSKDIVALMDHLTVRDGQRNARDTEILVTLVRSAAETRQNFEDLKKFIMEQDRMIMKNTDRNADATVQRVLGGPRPQPQASPRPPRVSFDEESVASAKRQNVFKRALKGLGGRNANDLARIEDMLNQLLDDVEYLKEAQSQGIQSQPISSAGDKQPSIDSSRYDSGRPDGFSSYEALRANAGSGYEPEGFAGTGSTPNHSGNFQVSPPAKQTFHSGYDGRRDSINRVSTVLEGDEEDEYECEGSLTPKPLAQGNFPSPHQDSRRSGMVFGTLPQKKLSAADNNLDDTPDTHRNRSSIPKVSRWSKTTTSSAPEGYDSRRQSREQRPLSDASLGSEGVAARDTQYYDYDDYASTASGSQNHGDSRSVRSALSDVTRTPSPLIPSEAGSASDQRRTQNIDTQRNSYGSAPRNSYHSSQRDSYGPNQRHSYASAPGAPLPSSASPTSSRRLSANTNPDQGELHLPLEGEDYDDPKYHAHRKSLLLHTPVPVSGKMKNHGSHLERGAIDYEDDSSQLGSAPGNMSNISGSDLSTRTVESEFDPNMWGSNPALSLARAQKLGKIAGPTAGHMQNSPHRRVAEISPVQSPVDALPSPRSGGGRKDDASSLPIQRPEEAAPRPTKAANGNGRQYNNSVNYEEDDSDRRYTRSNAPPRTFDRLYYSSPLGSGHLLEPIQEVRYSLETDRTPPSREITPEPSITPKPASGSRYNPLRKITGPRPMGSKLSPARGQEEPTSPVSSKGNVIRRKAVGSS</sequence>
<feature type="region of interest" description="Disordered" evidence="1">
    <location>
        <begin position="838"/>
        <end position="1060"/>
    </location>
</feature>
<gene>
    <name evidence="2" type="ORF">B9Z65_6695</name>
</gene>
<feature type="compositionally biased region" description="Polar residues" evidence="1">
    <location>
        <begin position="549"/>
        <end position="563"/>
    </location>
</feature>
<feature type="compositionally biased region" description="Polar residues" evidence="1">
    <location>
        <begin position="301"/>
        <end position="325"/>
    </location>
</feature>
<feature type="compositionally biased region" description="Polar residues" evidence="1">
    <location>
        <begin position="48"/>
        <end position="63"/>
    </location>
</feature>
<feature type="compositionally biased region" description="Polar residues" evidence="1">
    <location>
        <begin position="1403"/>
        <end position="1415"/>
    </location>
</feature>
<comment type="caution">
    <text evidence="2">The sequence shown here is derived from an EMBL/GenBank/DDBJ whole genome shotgun (WGS) entry which is preliminary data.</text>
</comment>
<feature type="compositionally biased region" description="Basic and acidic residues" evidence="1">
    <location>
        <begin position="444"/>
        <end position="459"/>
    </location>
</feature>
<dbReference type="OrthoDB" id="5382102at2759"/>
<dbReference type="STRING" id="40998.A0A2P8ADZ2"/>